<accession>A0A0D8XFS5</accession>
<keyword evidence="2" id="KW-1185">Reference proteome</keyword>
<sequence length="124" mass="14027">MELLGKAVDLRDSQILNLGSYNKMIWRRRFMAAATVIAWGPVDDGIHVASISRNKNHIAVVVLIAALATPDWAVLDFMNTEYQHVHVQLGVWGEWRTIKNATHKTGIRMDPTLSHATRERRPTS</sequence>
<dbReference type="OrthoDB" id="5917530at2759"/>
<evidence type="ECO:0000313" key="2">
    <source>
        <dbReference type="Proteomes" id="UP000053766"/>
    </source>
</evidence>
<dbReference type="STRING" id="29172.A0A0D8XFS5"/>
<dbReference type="EMBL" id="KN716558">
    <property type="protein sequence ID" value="KJH43443.1"/>
    <property type="molecule type" value="Genomic_DNA"/>
</dbReference>
<gene>
    <name evidence="1" type="ORF">DICVIV_10543</name>
</gene>
<reference evidence="2" key="2">
    <citation type="journal article" date="2016" name="Sci. Rep.">
        <title>Dictyocaulus viviparus genome, variome and transcriptome elucidate lungworm biology and support future intervention.</title>
        <authorList>
            <person name="McNulty S.N."/>
            <person name="Strube C."/>
            <person name="Rosa B.A."/>
            <person name="Martin J.C."/>
            <person name="Tyagi R."/>
            <person name="Choi Y.J."/>
            <person name="Wang Q."/>
            <person name="Hallsworth Pepin K."/>
            <person name="Zhang X."/>
            <person name="Ozersky P."/>
            <person name="Wilson R.K."/>
            <person name="Sternberg P.W."/>
            <person name="Gasser R.B."/>
            <person name="Mitreva M."/>
        </authorList>
    </citation>
    <scope>NUCLEOTIDE SEQUENCE [LARGE SCALE GENOMIC DNA]</scope>
    <source>
        <strain evidence="2">HannoverDv2000</strain>
    </source>
</reference>
<reference evidence="1 2" key="1">
    <citation type="submission" date="2013-11" db="EMBL/GenBank/DDBJ databases">
        <title>Draft genome of the bovine lungworm Dictyocaulus viviparus.</title>
        <authorList>
            <person name="Mitreva M."/>
        </authorList>
    </citation>
    <scope>NUCLEOTIDE SEQUENCE [LARGE SCALE GENOMIC DNA]</scope>
    <source>
        <strain evidence="1 2">HannoverDv2000</strain>
    </source>
</reference>
<dbReference type="AlphaFoldDB" id="A0A0D8XFS5"/>
<proteinExistence type="predicted"/>
<protein>
    <submittedName>
        <fullName evidence="1">Uncharacterized protein</fullName>
    </submittedName>
</protein>
<dbReference type="Proteomes" id="UP000053766">
    <property type="component" value="Unassembled WGS sequence"/>
</dbReference>
<organism evidence="1 2">
    <name type="scientific">Dictyocaulus viviparus</name>
    <name type="common">Bovine lungworm</name>
    <dbReference type="NCBI Taxonomy" id="29172"/>
    <lineage>
        <taxon>Eukaryota</taxon>
        <taxon>Metazoa</taxon>
        <taxon>Ecdysozoa</taxon>
        <taxon>Nematoda</taxon>
        <taxon>Chromadorea</taxon>
        <taxon>Rhabditida</taxon>
        <taxon>Rhabditina</taxon>
        <taxon>Rhabditomorpha</taxon>
        <taxon>Strongyloidea</taxon>
        <taxon>Metastrongylidae</taxon>
        <taxon>Dictyocaulus</taxon>
    </lineage>
</organism>
<evidence type="ECO:0000313" key="1">
    <source>
        <dbReference type="EMBL" id="KJH43443.1"/>
    </source>
</evidence>
<name>A0A0D8XFS5_DICVI</name>